<gene>
    <name evidence="1" type="ORF">QFC24_002900</name>
</gene>
<name>A0ACC2XMW8_9TREE</name>
<proteinExistence type="predicted"/>
<protein>
    <submittedName>
        <fullName evidence="1">Uncharacterized protein</fullName>
    </submittedName>
</protein>
<accession>A0ACC2XMW8</accession>
<dbReference type="Proteomes" id="UP001234202">
    <property type="component" value="Unassembled WGS sequence"/>
</dbReference>
<evidence type="ECO:0000313" key="1">
    <source>
        <dbReference type="EMBL" id="KAJ9124968.1"/>
    </source>
</evidence>
<evidence type="ECO:0000313" key="2">
    <source>
        <dbReference type="Proteomes" id="UP001234202"/>
    </source>
</evidence>
<reference evidence="1" key="1">
    <citation type="submission" date="2023-04" db="EMBL/GenBank/DDBJ databases">
        <title>Draft Genome sequencing of Naganishia species isolated from polar environments using Oxford Nanopore Technology.</title>
        <authorList>
            <person name="Leo P."/>
            <person name="Venkateswaran K."/>
        </authorList>
    </citation>
    <scope>NUCLEOTIDE SEQUENCE</scope>
    <source>
        <strain evidence="1">DBVPG 5303</strain>
    </source>
</reference>
<dbReference type="EMBL" id="JASBWV010000008">
    <property type="protein sequence ID" value="KAJ9124968.1"/>
    <property type="molecule type" value="Genomic_DNA"/>
</dbReference>
<keyword evidence="2" id="KW-1185">Reference proteome</keyword>
<sequence>MLEAGPRTITSHMDTLYNTLSREFETVVPLPSHPPAAAARMTNQLDPFSSSSAGAVAAAGSAGAGSGNTGAGSGGGAAFTREWEFGRAAYLSWAVSRARALVVVDSYDRGKNQHGSEGRGGGGGMDVDQEDGPGMITANTNTTSIKGTGTAGVGTDGEQKRLETLLAMTRGVSGGGAATSVGGTTTTTATGPADGVKGMGWALHGLSTKSDSSSAGVGAGGVGGGGAGAGGARGGGSSGA</sequence>
<organism evidence="1 2">
    <name type="scientific">Naganishia onofrii</name>
    <dbReference type="NCBI Taxonomy" id="1851511"/>
    <lineage>
        <taxon>Eukaryota</taxon>
        <taxon>Fungi</taxon>
        <taxon>Dikarya</taxon>
        <taxon>Basidiomycota</taxon>
        <taxon>Agaricomycotina</taxon>
        <taxon>Tremellomycetes</taxon>
        <taxon>Filobasidiales</taxon>
        <taxon>Filobasidiaceae</taxon>
        <taxon>Naganishia</taxon>
    </lineage>
</organism>
<comment type="caution">
    <text evidence="1">The sequence shown here is derived from an EMBL/GenBank/DDBJ whole genome shotgun (WGS) entry which is preliminary data.</text>
</comment>